<dbReference type="AlphaFoldDB" id="A0A6P6HB45"/>
<accession>A0A6P6HB45</accession>
<dbReference type="Pfam" id="PF15680">
    <property type="entry name" value="OFCC1"/>
    <property type="match status" value="1"/>
</dbReference>
<feature type="compositionally biased region" description="Basic and acidic residues" evidence="1">
    <location>
        <begin position="201"/>
        <end position="214"/>
    </location>
</feature>
<sequence>MDREKFRQKALKQTKQKKSKSAEFLMVKEDREATEGIGNPAFNVSSPDLLAHQTSDRKVIRRDTLDPTLAAHQQKFRLLASAEPKGNEYSRNYFDPLMDEEINPRQCGMEVSREDDTESTDIIKRDMYKRRRGLTLRIVFSSSPKQAPLQVDTRILNDRLMKLFEERGQGEAQEKVKFRVILLGRIDGSHQEEILDSEETVNSRKRPESHKEGSEASEGYVQKNTILLGSSSLEQANLFIIPIVNFSSFYLSSSCTRCRVPSQPLIAHRDVWKENRPAELCTLTDVTHESKAAAAGPCWKVERGQAPQHLQVRMKCARGLKNKAPRGSYRLRVSLLGRPGGCVFQWQQTEQLKTGTHPVRHDGNFYDLGLYFHESLYVALPPKKDVKPGMAFLFELCLLRGKYASFDWVVGWAAFPVCDNNFDVVDGKFKCPLLRGHYDQKFDSFRKMEDLMCQDLDHWLCNLYFQVIKLPLCLDDQTTYERQTQLPPEFPVSLMAGAETAESGVENTVGLSEKQTEENICSSLDGALHASQGSISNKFGPCPMDCDLNLLKEDRELHKKRESLINHSVKEKSAAWRTGELEDYSEDVSYLEELEKHRFSVWCSSVADGTGSREFFKHLHFGMVSAFSELQLAEWRSQGFWYIILLMASLWFLRLYLHYLSQWLFLQAISIPVTKFHFSPFTVELCYPSSSLAIKEELLVVVVGPLMLNAVILPLVLIRWGCQLLFASCPDVLSKLIITMGLWTVLDPLAVFIVDTVLGRLTQNGETPVADAAKLYWVFVRTMQSGILGVMLTVLIYILLFIISSLILYLYCLRLHSDSWILDVFQRIHSEETKFFIPYDLEISNQELSYIVKRSEQWRGINGDRRKSRRKPRRFYHKNSNLQTRTVVDRVPPWCRFPLGIPSVALLLLMAEADLSSSRSQTPIEGWTSFPRLGYFNVAPVGLTKELAKYQERQGHKMEMIKSYGSSSFLSVCDGDHIPAVRFGSRCPRVIKFWWK</sequence>
<evidence type="ECO:0000313" key="3">
    <source>
        <dbReference type="Proteomes" id="UP000515131"/>
    </source>
</evidence>
<dbReference type="CTD" id="266553"/>
<protein>
    <submittedName>
        <fullName evidence="4">Orofacial cleft 1 candidate gene 1 protein</fullName>
    </submittedName>
</protein>
<feature type="transmembrane region" description="Helical" evidence="2">
    <location>
        <begin position="787"/>
        <end position="811"/>
    </location>
</feature>
<feature type="region of interest" description="Disordered" evidence="1">
    <location>
        <begin position="193"/>
        <end position="217"/>
    </location>
</feature>
<organism evidence="3 4">
    <name type="scientific">Puma concolor</name>
    <name type="common">Mountain lion</name>
    <name type="synonym">Felis concolor</name>
    <dbReference type="NCBI Taxonomy" id="9696"/>
    <lineage>
        <taxon>Eukaryota</taxon>
        <taxon>Metazoa</taxon>
        <taxon>Chordata</taxon>
        <taxon>Craniata</taxon>
        <taxon>Vertebrata</taxon>
        <taxon>Euteleostomi</taxon>
        <taxon>Mammalia</taxon>
        <taxon>Eutheria</taxon>
        <taxon>Laurasiatheria</taxon>
        <taxon>Carnivora</taxon>
        <taxon>Feliformia</taxon>
        <taxon>Felidae</taxon>
        <taxon>Felinae</taxon>
        <taxon>Puma</taxon>
    </lineage>
</organism>
<keyword evidence="3" id="KW-1185">Reference proteome</keyword>
<feature type="transmembrane region" description="Helical" evidence="2">
    <location>
        <begin position="732"/>
        <end position="754"/>
    </location>
</feature>
<dbReference type="InterPro" id="IPR031390">
    <property type="entry name" value="OFCC1"/>
</dbReference>
<feature type="transmembrane region" description="Helical" evidence="2">
    <location>
        <begin position="698"/>
        <end position="720"/>
    </location>
</feature>
<evidence type="ECO:0000313" key="4">
    <source>
        <dbReference type="RefSeq" id="XP_025772733.1"/>
    </source>
</evidence>
<evidence type="ECO:0000256" key="2">
    <source>
        <dbReference type="SAM" id="Phobius"/>
    </source>
</evidence>
<feature type="compositionally biased region" description="Basic residues" evidence="1">
    <location>
        <begin position="8"/>
        <end position="19"/>
    </location>
</feature>
<gene>
    <name evidence="4" type="primary">OFCC1</name>
</gene>
<name>A0A6P6HB45_PUMCO</name>
<dbReference type="RefSeq" id="XP_025772733.1">
    <property type="nucleotide sequence ID" value="XM_025916948.1"/>
</dbReference>
<dbReference type="Proteomes" id="UP000515131">
    <property type="component" value="Unplaced"/>
</dbReference>
<dbReference type="PANTHER" id="PTHR33862">
    <property type="entry name" value="OROFACIAL CLEFT 1 CANDIDATE GENE 1 PROTEIN"/>
    <property type="match status" value="1"/>
</dbReference>
<feature type="region of interest" description="Disordered" evidence="1">
    <location>
        <begin position="1"/>
        <end position="22"/>
    </location>
</feature>
<keyword evidence="2" id="KW-1133">Transmembrane helix</keyword>
<proteinExistence type="predicted"/>
<feature type="transmembrane region" description="Helical" evidence="2">
    <location>
        <begin position="639"/>
        <end position="657"/>
    </location>
</feature>
<evidence type="ECO:0000256" key="1">
    <source>
        <dbReference type="SAM" id="MobiDB-lite"/>
    </source>
</evidence>
<dbReference type="GeneID" id="112853414"/>
<keyword evidence="2" id="KW-0472">Membrane</keyword>
<keyword evidence="2" id="KW-0812">Transmembrane</keyword>
<dbReference type="KEGG" id="pcoo:112853414"/>
<dbReference type="PANTHER" id="PTHR33862:SF3">
    <property type="entry name" value="OROFACIAL CLEFT 1 CANDIDATE GENE 1 PROTEIN"/>
    <property type="match status" value="1"/>
</dbReference>
<reference evidence="4" key="1">
    <citation type="submission" date="2025-08" db="UniProtKB">
        <authorList>
            <consortium name="RefSeq"/>
        </authorList>
    </citation>
    <scope>IDENTIFICATION</scope>
    <source>
        <tissue evidence="4">Blood</tissue>
    </source>
</reference>